<sequence>MFVFSWTLPLRFELWHLGFSIEVYPPFYFSLTLRLLLLRYERL</sequence>
<protein>
    <submittedName>
        <fullName evidence="2">Uncharacterized protein</fullName>
    </submittedName>
</protein>
<dbReference type="EMBL" id="BK014654">
    <property type="protein sequence ID" value="DAD66113.1"/>
    <property type="molecule type" value="Genomic_DNA"/>
</dbReference>
<reference evidence="2" key="1">
    <citation type="journal article" date="2021" name="Proc. Natl. Acad. Sci. U.S.A.">
        <title>A Catalog of Tens of Thousands of Viruses from Human Metagenomes Reveals Hidden Associations with Chronic Diseases.</title>
        <authorList>
            <person name="Tisza M.J."/>
            <person name="Buck C.B."/>
        </authorList>
    </citation>
    <scope>NUCLEOTIDE SEQUENCE</scope>
    <source>
        <strain evidence="2">CtzpQ31</strain>
    </source>
</reference>
<organism evidence="2">
    <name type="scientific">Siphoviridae sp. ctzpQ31</name>
    <dbReference type="NCBI Taxonomy" id="2823613"/>
    <lineage>
        <taxon>Viruses</taxon>
        <taxon>Duplodnaviria</taxon>
        <taxon>Heunggongvirae</taxon>
        <taxon>Uroviricota</taxon>
        <taxon>Caudoviricetes</taxon>
    </lineage>
</organism>
<keyword evidence="1" id="KW-0812">Transmembrane</keyword>
<feature type="transmembrane region" description="Helical" evidence="1">
    <location>
        <begin position="14"/>
        <end position="37"/>
    </location>
</feature>
<keyword evidence="1" id="KW-1133">Transmembrane helix</keyword>
<name>A0A8S5L895_9CAUD</name>
<evidence type="ECO:0000313" key="2">
    <source>
        <dbReference type="EMBL" id="DAD66113.1"/>
    </source>
</evidence>
<proteinExistence type="predicted"/>
<evidence type="ECO:0000256" key="1">
    <source>
        <dbReference type="SAM" id="Phobius"/>
    </source>
</evidence>
<accession>A0A8S5L895</accession>
<keyword evidence="1" id="KW-0472">Membrane</keyword>